<evidence type="ECO:0000313" key="4">
    <source>
        <dbReference type="Proteomes" id="UP001519460"/>
    </source>
</evidence>
<evidence type="ECO:0000256" key="2">
    <source>
        <dbReference type="SAM" id="Phobius"/>
    </source>
</evidence>
<dbReference type="AlphaFoldDB" id="A0ABD0KHS7"/>
<evidence type="ECO:0000256" key="1">
    <source>
        <dbReference type="SAM" id="MobiDB-lite"/>
    </source>
</evidence>
<comment type="caution">
    <text evidence="3">The sequence shown here is derived from an EMBL/GenBank/DDBJ whole genome shotgun (WGS) entry which is preliminary data.</text>
</comment>
<organism evidence="3 4">
    <name type="scientific">Batillaria attramentaria</name>
    <dbReference type="NCBI Taxonomy" id="370345"/>
    <lineage>
        <taxon>Eukaryota</taxon>
        <taxon>Metazoa</taxon>
        <taxon>Spiralia</taxon>
        <taxon>Lophotrochozoa</taxon>
        <taxon>Mollusca</taxon>
        <taxon>Gastropoda</taxon>
        <taxon>Caenogastropoda</taxon>
        <taxon>Sorbeoconcha</taxon>
        <taxon>Cerithioidea</taxon>
        <taxon>Batillariidae</taxon>
        <taxon>Batillaria</taxon>
    </lineage>
</organism>
<gene>
    <name evidence="3" type="ORF">BaRGS_00022030</name>
</gene>
<feature type="compositionally biased region" description="Polar residues" evidence="1">
    <location>
        <begin position="23"/>
        <end position="40"/>
    </location>
</feature>
<keyword evidence="4" id="KW-1185">Reference proteome</keyword>
<feature type="transmembrane region" description="Helical" evidence="2">
    <location>
        <begin position="142"/>
        <end position="169"/>
    </location>
</feature>
<evidence type="ECO:0000313" key="3">
    <source>
        <dbReference type="EMBL" id="KAK7486746.1"/>
    </source>
</evidence>
<feature type="region of interest" description="Disordered" evidence="1">
    <location>
        <begin position="1"/>
        <end position="58"/>
    </location>
</feature>
<protein>
    <submittedName>
        <fullName evidence="3">Uncharacterized protein</fullName>
    </submittedName>
</protein>
<proteinExistence type="predicted"/>
<dbReference type="Proteomes" id="UP001519460">
    <property type="component" value="Unassembled WGS sequence"/>
</dbReference>
<dbReference type="EMBL" id="JACVVK020000174">
    <property type="protein sequence ID" value="KAK7486746.1"/>
    <property type="molecule type" value="Genomic_DNA"/>
</dbReference>
<keyword evidence="2" id="KW-0812">Transmembrane</keyword>
<name>A0ABD0KHS7_9CAEN</name>
<accession>A0ABD0KHS7</accession>
<keyword evidence="2" id="KW-0472">Membrane</keyword>
<feature type="compositionally biased region" description="Basic and acidic residues" evidence="1">
    <location>
        <begin position="47"/>
        <end position="58"/>
    </location>
</feature>
<keyword evidence="2" id="KW-1133">Transmembrane helix</keyword>
<feature type="compositionally biased region" description="Basic and acidic residues" evidence="1">
    <location>
        <begin position="7"/>
        <end position="22"/>
    </location>
</feature>
<feature type="non-terminal residue" evidence="3">
    <location>
        <position position="1"/>
    </location>
</feature>
<reference evidence="3 4" key="1">
    <citation type="journal article" date="2023" name="Sci. Data">
        <title>Genome assembly of the Korean intertidal mud-creeper Batillaria attramentaria.</title>
        <authorList>
            <person name="Patra A.K."/>
            <person name="Ho P.T."/>
            <person name="Jun S."/>
            <person name="Lee S.J."/>
            <person name="Kim Y."/>
            <person name="Won Y.J."/>
        </authorList>
    </citation>
    <scope>NUCLEOTIDE SEQUENCE [LARGE SCALE GENOMIC DNA]</scope>
    <source>
        <strain evidence="3">Wonlab-2016</strain>
    </source>
</reference>
<sequence>VSTHPKNTKEPKKSPTDSEKSSKNTQKSQKVCRKSTTYARESSPMGRESKERRFAKSEKKWWWSRSTTVDATFSEEGRILETPGDPSARSNASEYKHMFGPKFGGADLDPDASWYYPDEVRRVLSRGAPQQEESGWSRREKLLLVLLVFTAIIVLVLFLIVFLVMAGVLGQKTEVAQNAADASKLVMGSEQFPNSLQFHFTLLARTFCYGGGLETFGSRFSGRAALEQELNFAIANDLLFALAYRCEPGLPMAGTNRCSLWEADTYEYNYDYYG</sequence>